<organism evidence="4 5">
    <name type="scientific">Electrophorus electricus</name>
    <name type="common">Electric eel</name>
    <name type="synonym">Gymnotus electricus</name>
    <dbReference type="NCBI Taxonomy" id="8005"/>
    <lineage>
        <taxon>Eukaryota</taxon>
        <taxon>Metazoa</taxon>
        <taxon>Chordata</taxon>
        <taxon>Craniata</taxon>
        <taxon>Vertebrata</taxon>
        <taxon>Euteleostomi</taxon>
        <taxon>Actinopterygii</taxon>
        <taxon>Neopterygii</taxon>
        <taxon>Teleostei</taxon>
        <taxon>Ostariophysi</taxon>
        <taxon>Gymnotiformes</taxon>
        <taxon>Gymnotoidei</taxon>
        <taxon>Gymnotidae</taxon>
        <taxon>Electrophorus</taxon>
    </lineage>
</organism>
<reference evidence="5" key="2">
    <citation type="journal article" date="2017" name="Sci. Adv.">
        <title>A tail of two voltages: Proteomic comparison of the three electric organs of the electric eel.</title>
        <authorList>
            <person name="Traeger L.L."/>
            <person name="Sabat G."/>
            <person name="Barrett-Wilt G.A."/>
            <person name="Wells G.B."/>
            <person name="Sussman M.R."/>
        </authorList>
    </citation>
    <scope>NUCLEOTIDE SEQUENCE [LARGE SCALE GENOMIC DNA]</scope>
</reference>
<reference evidence="4" key="3">
    <citation type="submission" date="2020-05" db="EMBL/GenBank/DDBJ databases">
        <title>Electrophorus electricus (electric eel) genome, fEleEle1, primary haplotype.</title>
        <authorList>
            <person name="Myers G."/>
            <person name="Meyer A."/>
            <person name="Fedrigo O."/>
            <person name="Formenti G."/>
            <person name="Rhie A."/>
            <person name="Tracey A."/>
            <person name="Sims Y."/>
            <person name="Jarvis E.D."/>
        </authorList>
    </citation>
    <scope>NUCLEOTIDE SEQUENCE [LARGE SCALE GENOMIC DNA]</scope>
</reference>
<dbReference type="GeneID" id="113583333"/>
<evidence type="ECO:0000256" key="2">
    <source>
        <dbReference type="ARBA" id="ARBA00023002"/>
    </source>
</evidence>
<dbReference type="KEGG" id="eee:113583333"/>
<gene>
    <name evidence="4" type="primary">adob</name>
</gene>
<dbReference type="GO" id="GO:0005739">
    <property type="term" value="C:mitochondrion"/>
    <property type="evidence" value="ECO:0007669"/>
    <property type="project" value="TreeGrafter"/>
</dbReference>
<dbReference type="Pfam" id="PF07847">
    <property type="entry name" value="PCO_ADO"/>
    <property type="match status" value="1"/>
</dbReference>
<reference evidence="4" key="4">
    <citation type="submission" date="2025-08" db="UniProtKB">
        <authorList>
            <consortium name="Ensembl"/>
        </authorList>
    </citation>
    <scope>IDENTIFICATION</scope>
</reference>
<name>A0A4W4ELX7_ELEEL</name>
<keyword evidence="3" id="KW-0408">Iron</keyword>
<evidence type="ECO:0000256" key="3">
    <source>
        <dbReference type="ARBA" id="ARBA00023004"/>
    </source>
</evidence>
<evidence type="ECO:0008006" key="6">
    <source>
        <dbReference type="Google" id="ProtNLM"/>
    </source>
</evidence>
<dbReference type="Gene3D" id="2.60.120.10">
    <property type="entry name" value="Jelly Rolls"/>
    <property type="match status" value="1"/>
</dbReference>
<dbReference type="GO" id="GO:0046872">
    <property type="term" value="F:metal ion binding"/>
    <property type="evidence" value="ECO:0007669"/>
    <property type="project" value="UniProtKB-KW"/>
</dbReference>
<sequence>MMPRDNMTSLIQKIARQALTTFRNHSATGESKIFLENHSKLRSLLSEVRAADLRIVPRYAERSSAPTPLHGPPVTYMHICETDSFSMGVFLLKHGTCIPLHDHPGMYGMIKVIYGKVRISCFDRLGASPDGALQKSSMRPSTRRSVGEYTEEDAPCVLSPYRDNIHQLEAVDGPTAFLDILAPPYDPDGGRDCHYYKVLQPASESAENKAEVPGHAEVWLAEIPQPGGFWCGSEPYPGPKVSL</sequence>
<dbReference type="CTD" id="406474"/>
<evidence type="ECO:0000313" key="4">
    <source>
        <dbReference type="Ensembl" id="ENSEEEP00000012457.2"/>
    </source>
</evidence>
<keyword evidence="2" id="KW-0560">Oxidoreductase</keyword>
<evidence type="ECO:0000256" key="1">
    <source>
        <dbReference type="ARBA" id="ARBA00022723"/>
    </source>
</evidence>
<dbReference type="InterPro" id="IPR011051">
    <property type="entry name" value="RmlC_Cupin_sf"/>
</dbReference>
<dbReference type="PANTHER" id="PTHR22966:SF61">
    <property type="entry name" value="2-AMINOETHANETHIOL DIOXYGENASE"/>
    <property type="match status" value="1"/>
</dbReference>
<dbReference type="InterPro" id="IPR012864">
    <property type="entry name" value="PCO/ADO"/>
</dbReference>
<dbReference type="SUPFAM" id="SSF51182">
    <property type="entry name" value="RmlC-like cupins"/>
    <property type="match status" value="1"/>
</dbReference>
<dbReference type="STRING" id="8005.ENSEEEP00000012457"/>
<dbReference type="PANTHER" id="PTHR22966">
    <property type="entry name" value="2-AMINOETHANETHIOL DIOXYGENASE"/>
    <property type="match status" value="1"/>
</dbReference>
<keyword evidence="1" id="KW-0479">Metal-binding</keyword>
<dbReference type="AlphaFoldDB" id="A0A4W4ELX7"/>
<dbReference type="Ensembl" id="ENSEEET00000012601.2">
    <property type="protein sequence ID" value="ENSEEEP00000012457.2"/>
    <property type="gene ID" value="ENSEEEG00000006255.2"/>
</dbReference>
<dbReference type="GeneTree" id="ENSGT00390000014082"/>
<accession>A0A4W4ELX7</accession>
<dbReference type="Proteomes" id="UP000314983">
    <property type="component" value="Chromosome 13"/>
</dbReference>
<evidence type="ECO:0000313" key="5">
    <source>
        <dbReference type="Proteomes" id="UP000314983"/>
    </source>
</evidence>
<dbReference type="GO" id="GO:0016702">
    <property type="term" value="F:oxidoreductase activity, acting on single donors with incorporation of molecular oxygen, incorporation of two atoms of oxygen"/>
    <property type="evidence" value="ECO:0007669"/>
    <property type="project" value="InterPro"/>
</dbReference>
<keyword evidence="5" id="KW-1185">Reference proteome</keyword>
<dbReference type="RefSeq" id="XP_026875420.2">
    <property type="nucleotide sequence ID" value="XM_027019619.2"/>
</dbReference>
<dbReference type="OMA" id="HFWCGGE"/>
<reference evidence="5" key="1">
    <citation type="journal article" date="2014" name="Science">
        <title>Nonhuman genetics. Genomic basis for the convergent evolution of electric organs.</title>
        <authorList>
            <person name="Gallant J.R."/>
            <person name="Traeger L.L."/>
            <person name="Volkening J.D."/>
            <person name="Moffett H."/>
            <person name="Chen P.H."/>
            <person name="Novina C.D."/>
            <person name="Phillips G.N.Jr."/>
            <person name="Anand R."/>
            <person name="Wells G.B."/>
            <person name="Pinch M."/>
            <person name="Guth R."/>
            <person name="Unguez G.A."/>
            <person name="Albert J.S."/>
            <person name="Zakon H.H."/>
            <person name="Samanta M.P."/>
            <person name="Sussman M.R."/>
        </authorList>
    </citation>
    <scope>NUCLEOTIDE SEQUENCE [LARGE SCALE GENOMIC DNA]</scope>
</reference>
<proteinExistence type="predicted"/>
<dbReference type="CDD" id="cd20289">
    <property type="entry name" value="cupin_ADO"/>
    <property type="match status" value="1"/>
</dbReference>
<dbReference type="InterPro" id="IPR014710">
    <property type="entry name" value="RmlC-like_jellyroll"/>
</dbReference>
<protein>
    <recommendedName>
        <fullName evidence="6">2-aminoethanethiol (cysteamine) dioxygenase b</fullName>
    </recommendedName>
</protein>
<reference evidence="4" key="5">
    <citation type="submission" date="2025-09" db="UniProtKB">
        <authorList>
            <consortium name="Ensembl"/>
        </authorList>
    </citation>
    <scope>IDENTIFICATION</scope>
</reference>